<proteinExistence type="predicted"/>
<dbReference type="EMBL" id="LLZH01000337">
    <property type="protein sequence ID" value="KUL22841.1"/>
    <property type="molecule type" value="Genomic_DNA"/>
</dbReference>
<gene>
    <name evidence="2" type="ORF">ADL15_47505</name>
</gene>
<sequence>MSSPSHSAASSALGYLYQSQWPLLELLRRSDERPDAAITLELHDDVAWETGRSPVELLQLKHHTHTGRSLGDKDMDIWRTIRAWMDTVSVSDPAGPLLTMVTTQIAAAGSAAALLRPTDRDPVEACRLLENAAVESKNEASASNREAFLNLTAAARAVFVGRIYVLDNAPHIGDLDDEIRRALRFVLPRGHEDTFMGLLWNWWHAKAVDLLLGKQRAVTAVDVMVQVDDIRDQFAHDNLPTLVGPDSLDATEQAAYLDHRFVHQMRWVGMPPVLIQKAIIDYYRAYQQSAGWVEDDLIGWDKLASFEDKLRDEWEREFEWMIASLPPDADDSVKQEAGRQLLRDALGRAFRIRERYNEPFFCRGKHHELADRELVGWHPEFRILLESLLLPAVNA</sequence>
<feature type="domain" description="ABC-three component systems C-terminal" evidence="1">
    <location>
        <begin position="261"/>
        <end position="384"/>
    </location>
</feature>
<dbReference type="AlphaFoldDB" id="A0A124G7H4"/>
<dbReference type="OrthoDB" id="2786695at2"/>
<comment type="caution">
    <text evidence="2">The sequence shown here is derived from an EMBL/GenBank/DDBJ whole genome shotgun (WGS) entry which is preliminary data.</text>
</comment>
<name>A0A124G7H4_9ACTN</name>
<organism evidence="2 3">
    <name type="scientific">Actinoplanes awajinensis subsp. mycoplanecinus</name>
    <dbReference type="NCBI Taxonomy" id="135947"/>
    <lineage>
        <taxon>Bacteria</taxon>
        <taxon>Bacillati</taxon>
        <taxon>Actinomycetota</taxon>
        <taxon>Actinomycetes</taxon>
        <taxon>Micromonosporales</taxon>
        <taxon>Micromonosporaceae</taxon>
        <taxon>Actinoplanes</taxon>
    </lineage>
</organism>
<keyword evidence="3" id="KW-1185">Reference proteome</keyword>
<evidence type="ECO:0000313" key="2">
    <source>
        <dbReference type="EMBL" id="KUL22841.1"/>
    </source>
</evidence>
<reference evidence="2 3" key="1">
    <citation type="submission" date="2015-10" db="EMBL/GenBank/DDBJ databases">
        <authorList>
            <person name="Gilbert D.G."/>
        </authorList>
    </citation>
    <scope>NUCLEOTIDE SEQUENCE [LARGE SCALE GENOMIC DNA]</scope>
    <source>
        <strain evidence="2 3">NRRL B-16712</strain>
    </source>
</reference>
<accession>A0A124G7H4</accession>
<evidence type="ECO:0000259" key="1">
    <source>
        <dbReference type="Pfam" id="PF20283"/>
    </source>
</evidence>
<evidence type="ECO:0000313" key="3">
    <source>
        <dbReference type="Proteomes" id="UP000053244"/>
    </source>
</evidence>
<dbReference type="Proteomes" id="UP000053244">
    <property type="component" value="Unassembled WGS sequence"/>
</dbReference>
<dbReference type="Pfam" id="PF20283">
    <property type="entry name" value="CTD7"/>
    <property type="match status" value="1"/>
</dbReference>
<dbReference type="InterPro" id="IPR046913">
    <property type="entry name" value="ABC-3C_CTD7"/>
</dbReference>
<dbReference type="RefSeq" id="WP_067706985.1">
    <property type="nucleotide sequence ID" value="NZ_LLZH01000337.1"/>
</dbReference>
<protein>
    <recommendedName>
        <fullName evidence="1">ABC-three component systems C-terminal domain-containing protein</fullName>
    </recommendedName>
</protein>